<name>A0AA39MAN0_9BILA</name>
<feature type="domain" description="Enoyl reductase (ER)" evidence="14">
    <location>
        <begin position="148"/>
        <end position="487"/>
    </location>
</feature>
<evidence type="ECO:0000256" key="3">
    <source>
        <dbReference type="ARBA" id="ARBA00010371"/>
    </source>
</evidence>
<keyword evidence="11" id="KW-0406">Ion transport</keyword>
<dbReference type="InterPro" id="IPR050700">
    <property type="entry name" value="YIM1/Zinc_Alcohol_DH_Fams"/>
</dbReference>
<keyword evidence="8" id="KW-0809">Transit peptide</keyword>
<dbReference type="SUPFAM" id="SSF50129">
    <property type="entry name" value="GroES-like"/>
    <property type="match status" value="1"/>
</dbReference>
<dbReference type="GO" id="GO:0008270">
    <property type="term" value="F:zinc ion binding"/>
    <property type="evidence" value="ECO:0007669"/>
    <property type="project" value="InterPro"/>
</dbReference>
<proteinExistence type="inferred from homology"/>
<keyword evidence="16" id="KW-1185">Reference proteome</keyword>
<evidence type="ECO:0000256" key="9">
    <source>
        <dbReference type="ARBA" id="ARBA00023002"/>
    </source>
</evidence>
<evidence type="ECO:0000256" key="12">
    <source>
        <dbReference type="ARBA" id="ARBA00023128"/>
    </source>
</evidence>
<keyword evidence="5" id="KW-0409">Iron storage</keyword>
<keyword evidence="9" id="KW-0560">Oxidoreductase</keyword>
<dbReference type="GO" id="GO:0004322">
    <property type="term" value="F:ferroxidase activity"/>
    <property type="evidence" value="ECO:0007669"/>
    <property type="project" value="UniProtKB-EC"/>
</dbReference>
<dbReference type="SMART" id="SM00829">
    <property type="entry name" value="PKS_ER"/>
    <property type="match status" value="1"/>
</dbReference>
<dbReference type="SUPFAM" id="SSF51735">
    <property type="entry name" value="NAD(P)-binding Rossmann-fold domains"/>
    <property type="match status" value="1"/>
</dbReference>
<dbReference type="PROSITE" id="PS50810">
    <property type="entry name" value="FRATAXIN_2"/>
    <property type="match status" value="1"/>
</dbReference>
<dbReference type="Pfam" id="PF01491">
    <property type="entry name" value="Frataxin_Cyay"/>
    <property type="match status" value="1"/>
</dbReference>
<keyword evidence="7" id="KW-0410">Iron transport</keyword>
<keyword evidence="10" id="KW-0408">Iron</keyword>
<dbReference type="InterPro" id="IPR036524">
    <property type="entry name" value="Frataxin/CyaY_sf"/>
</dbReference>
<dbReference type="Gene3D" id="3.90.180.10">
    <property type="entry name" value="Medium-chain alcohol dehydrogenases, catalytic domain"/>
    <property type="match status" value="1"/>
</dbReference>
<dbReference type="GO" id="GO:0006826">
    <property type="term" value="P:iron ion transport"/>
    <property type="evidence" value="ECO:0007669"/>
    <property type="project" value="UniProtKB-KW"/>
</dbReference>
<dbReference type="EMBL" id="JAUCMV010000001">
    <property type="protein sequence ID" value="KAK0426694.1"/>
    <property type="molecule type" value="Genomic_DNA"/>
</dbReference>
<dbReference type="GO" id="GO:0016226">
    <property type="term" value="P:iron-sulfur cluster assembly"/>
    <property type="evidence" value="ECO:0007669"/>
    <property type="project" value="InterPro"/>
</dbReference>
<dbReference type="InterPro" id="IPR002364">
    <property type="entry name" value="Quin_OxRdtase/zeta-crystal_CS"/>
</dbReference>
<evidence type="ECO:0000256" key="13">
    <source>
        <dbReference type="ARBA" id="ARBA00047990"/>
    </source>
</evidence>
<dbReference type="PANTHER" id="PTHR11695">
    <property type="entry name" value="ALCOHOL DEHYDROGENASE RELATED"/>
    <property type="match status" value="1"/>
</dbReference>
<evidence type="ECO:0000313" key="15">
    <source>
        <dbReference type="EMBL" id="KAK0426694.1"/>
    </source>
</evidence>
<dbReference type="Gene3D" id="3.30.920.10">
    <property type="entry name" value="Frataxin/CyaY"/>
    <property type="match status" value="1"/>
</dbReference>
<comment type="similarity">
    <text evidence="2">Belongs to the frataxin family.</text>
</comment>
<dbReference type="GO" id="GO:0006879">
    <property type="term" value="P:intracellular iron ion homeostasis"/>
    <property type="evidence" value="ECO:0007669"/>
    <property type="project" value="UniProtKB-KW"/>
</dbReference>
<dbReference type="SUPFAM" id="SSF55387">
    <property type="entry name" value="Frataxin/Nqo15-like"/>
    <property type="match status" value="1"/>
</dbReference>
<dbReference type="Pfam" id="PF08240">
    <property type="entry name" value="ADH_N"/>
    <property type="match status" value="1"/>
</dbReference>
<evidence type="ECO:0000313" key="16">
    <source>
        <dbReference type="Proteomes" id="UP001175271"/>
    </source>
</evidence>
<keyword evidence="6" id="KW-0813">Transport</keyword>
<dbReference type="InterPro" id="IPR011032">
    <property type="entry name" value="GroES-like_sf"/>
</dbReference>
<dbReference type="InterPro" id="IPR037397">
    <property type="entry name" value="RTN4IP1"/>
</dbReference>
<dbReference type="CDD" id="cd08248">
    <property type="entry name" value="RTN4I1"/>
    <property type="match status" value="1"/>
</dbReference>
<dbReference type="InterPro" id="IPR002908">
    <property type="entry name" value="Frataxin/CyaY"/>
</dbReference>
<evidence type="ECO:0000256" key="1">
    <source>
        <dbReference type="ARBA" id="ARBA00004173"/>
    </source>
</evidence>
<evidence type="ECO:0000256" key="4">
    <source>
        <dbReference type="ARBA" id="ARBA00013107"/>
    </source>
</evidence>
<dbReference type="PROSITE" id="PS01344">
    <property type="entry name" value="FRATAXIN_1"/>
    <property type="match status" value="1"/>
</dbReference>
<dbReference type="PRINTS" id="PR00904">
    <property type="entry name" value="FRATAXIN"/>
</dbReference>
<comment type="subcellular location">
    <subcellularLocation>
        <location evidence="1">Mitochondrion</location>
    </subcellularLocation>
</comment>
<evidence type="ECO:0000256" key="10">
    <source>
        <dbReference type="ARBA" id="ARBA00023004"/>
    </source>
</evidence>
<dbReference type="InterPro" id="IPR020843">
    <property type="entry name" value="ER"/>
</dbReference>
<evidence type="ECO:0000256" key="8">
    <source>
        <dbReference type="ARBA" id="ARBA00022946"/>
    </source>
</evidence>
<dbReference type="Gene3D" id="3.40.50.720">
    <property type="entry name" value="NAD(P)-binding Rossmann-like Domain"/>
    <property type="match status" value="1"/>
</dbReference>
<dbReference type="EC" id="1.16.3.1" evidence="4"/>
<dbReference type="GO" id="GO:0008199">
    <property type="term" value="F:ferric iron binding"/>
    <property type="evidence" value="ECO:0007669"/>
    <property type="project" value="InterPro"/>
</dbReference>
<dbReference type="PROSITE" id="PS01162">
    <property type="entry name" value="QOR_ZETA_CRYSTAL"/>
    <property type="match status" value="1"/>
</dbReference>
<dbReference type="InterPro" id="IPR020895">
    <property type="entry name" value="Frataxin_CS"/>
</dbReference>
<comment type="similarity">
    <text evidence="3">Belongs to the zinc-containing alcohol dehydrogenase family. Quinone oxidoreductase subfamily.</text>
</comment>
<dbReference type="InterPro" id="IPR036291">
    <property type="entry name" value="NAD(P)-bd_dom_sf"/>
</dbReference>
<evidence type="ECO:0000256" key="5">
    <source>
        <dbReference type="ARBA" id="ARBA00022434"/>
    </source>
</evidence>
<evidence type="ECO:0000256" key="6">
    <source>
        <dbReference type="ARBA" id="ARBA00022448"/>
    </source>
</evidence>
<dbReference type="FunFam" id="3.40.50.720:FF:000147">
    <property type="entry name" value="Reticulon-4-interacting protein 1 homolog, mitochondrial"/>
    <property type="match status" value="1"/>
</dbReference>
<evidence type="ECO:0000256" key="2">
    <source>
        <dbReference type="ARBA" id="ARBA00008183"/>
    </source>
</evidence>
<protein>
    <recommendedName>
        <fullName evidence="4">ferroxidase</fullName>
        <ecNumber evidence="4">1.16.3.1</ecNumber>
    </recommendedName>
</protein>
<dbReference type="Pfam" id="PF13602">
    <property type="entry name" value="ADH_zinc_N_2"/>
    <property type="match status" value="1"/>
</dbReference>
<evidence type="ECO:0000256" key="11">
    <source>
        <dbReference type="ARBA" id="ARBA00023065"/>
    </source>
</evidence>
<dbReference type="NCBIfam" id="TIGR03421">
    <property type="entry name" value="FeS_CyaY"/>
    <property type="match status" value="1"/>
</dbReference>
<dbReference type="GO" id="GO:0005739">
    <property type="term" value="C:mitochondrion"/>
    <property type="evidence" value="ECO:0007669"/>
    <property type="project" value="UniProtKB-SubCell"/>
</dbReference>
<dbReference type="Proteomes" id="UP001175271">
    <property type="component" value="Unassembled WGS sequence"/>
</dbReference>
<dbReference type="InterPro" id="IPR017789">
    <property type="entry name" value="Frataxin"/>
</dbReference>
<evidence type="ECO:0000259" key="14">
    <source>
        <dbReference type="SMART" id="SM00829"/>
    </source>
</evidence>
<sequence>MLAATSRLVLKAVQPALARSSSSLATPRNYSIASSSSQTTVLDFEKHCEESLHRITDYLDTFPEWLDCSSEFDVNFAMGVITAKISPEVGTYVINKQSPNLQIWLSSPISGPKRYDLRDKKWVYSHDNMIAATRRLCSMRSWQCESFGAESLLKTRPTPEISTPNDVLLKVKASSVNNIDVMMRRGYGNEMFTRWRQLQYCQWEPPSRLPITVGRDCSAVVEAVGGNVTRFKPGDEVIAVVEPIYQGTHAEYTIANEAYCAPKPTNLSHVECAALPYVACTNWAALVSIAQIKPFQAHSQRVLIHGGAGGMGTTAIQLLRAWGCEHIVATCSADSFKTVKELGAIPLDYSDAKIRDQIIAQGPFDVILDCVDTELARWSDTIMGIWRNSVHVSVVAPLLQDTDRYGVNVGLLSTAIKHFTRSVESAVRGRWYSYAFFMPNSDCMSQLSTFLQEGQVKPIIDEVFSFEEVPKAYEKVGQLKGRGKTVIDFEKSSN</sequence>
<comment type="catalytic activity">
    <reaction evidence="13">
        <text>4 Fe(2+) + O2 + 4 H(+) = 4 Fe(3+) + 2 H2O</text>
        <dbReference type="Rhea" id="RHEA:11148"/>
        <dbReference type="ChEBI" id="CHEBI:15377"/>
        <dbReference type="ChEBI" id="CHEBI:15378"/>
        <dbReference type="ChEBI" id="CHEBI:15379"/>
        <dbReference type="ChEBI" id="CHEBI:29033"/>
        <dbReference type="ChEBI" id="CHEBI:29034"/>
        <dbReference type="EC" id="1.16.3.1"/>
    </reaction>
</comment>
<reference evidence="15" key="1">
    <citation type="submission" date="2023-06" db="EMBL/GenBank/DDBJ databases">
        <title>Genomic analysis of the entomopathogenic nematode Steinernema hermaphroditum.</title>
        <authorList>
            <person name="Schwarz E.M."/>
            <person name="Heppert J.K."/>
            <person name="Baniya A."/>
            <person name="Schwartz H.T."/>
            <person name="Tan C.-H."/>
            <person name="Antoshechkin I."/>
            <person name="Sternberg P.W."/>
            <person name="Goodrich-Blair H."/>
            <person name="Dillman A.R."/>
        </authorList>
    </citation>
    <scope>NUCLEOTIDE SEQUENCE</scope>
    <source>
        <strain evidence="15">PS9179</strain>
        <tissue evidence="15">Whole animal</tissue>
    </source>
</reference>
<dbReference type="SMART" id="SM01219">
    <property type="entry name" value="Frataxin_Cyay"/>
    <property type="match status" value="1"/>
</dbReference>
<dbReference type="InterPro" id="IPR013154">
    <property type="entry name" value="ADH-like_N"/>
</dbReference>
<gene>
    <name evidence="15" type="ORF">QR680_009850</name>
</gene>
<dbReference type="PANTHER" id="PTHR11695:SF294">
    <property type="entry name" value="RETICULON-4-INTERACTING PROTEIN 1, MITOCHONDRIAL"/>
    <property type="match status" value="1"/>
</dbReference>
<dbReference type="NCBIfam" id="TIGR03422">
    <property type="entry name" value="mito_frataxin"/>
    <property type="match status" value="1"/>
</dbReference>
<accession>A0AA39MAN0</accession>
<comment type="caution">
    <text evidence="15">The sequence shown here is derived from an EMBL/GenBank/DDBJ whole genome shotgun (WGS) entry which is preliminary data.</text>
</comment>
<keyword evidence="12" id="KW-0496">Mitochondrion</keyword>
<evidence type="ECO:0000256" key="7">
    <source>
        <dbReference type="ARBA" id="ARBA00022496"/>
    </source>
</evidence>
<dbReference type="AlphaFoldDB" id="A0AA39MAN0"/>
<organism evidence="15 16">
    <name type="scientific">Steinernema hermaphroditum</name>
    <dbReference type="NCBI Taxonomy" id="289476"/>
    <lineage>
        <taxon>Eukaryota</taxon>
        <taxon>Metazoa</taxon>
        <taxon>Ecdysozoa</taxon>
        <taxon>Nematoda</taxon>
        <taxon>Chromadorea</taxon>
        <taxon>Rhabditida</taxon>
        <taxon>Tylenchina</taxon>
        <taxon>Panagrolaimomorpha</taxon>
        <taxon>Strongyloidoidea</taxon>
        <taxon>Steinernematidae</taxon>
        <taxon>Steinernema</taxon>
    </lineage>
</organism>